<dbReference type="GO" id="GO:0004519">
    <property type="term" value="F:endonuclease activity"/>
    <property type="evidence" value="ECO:0007669"/>
    <property type="project" value="UniProtKB-KW"/>
</dbReference>
<reference evidence="3 4" key="1">
    <citation type="journal article" date="2015" name="Stand. Genomic Sci.">
        <title>Genomic Encyclopedia of Bacterial and Archaeal Type Strains, Phase III: the genomes of soil and plant-associated and newly described type strains.</title>
        <authorList>
            <person name="Whitman W.B."/>
            <person name="Woyke T."/>
            <person name="Klenk H.P."/>
            <person name="Zhou Y."/>
            <person name="Lilburn T.G."/>
            <person name="Beck B.J."/>
            <person name="De Vos P."/>
            <person name="Vandamme P."/>
            <person name="Eisen J.A."/>
            <person name="Garrity G."/>
            <person name="Hugenholtz P."/>
            <person name="Kyrpides N.C."/>
        </authorList>
    </citation>
    <scope>NUCLEOTIDE SEQUENCE [LARGE SCALE GENOMIC DNA]</scope>
    <source>
        <strain evidence="3 4">CGMCC 1.7271</strain>
    </source>
</reference>
<keyword evidence="3" id="KW-0255">Endonuclease</keyword>
<evidence type="ECO:0000259" key="1">
    <source>
        <dbReference type="Pfam" id="PF13391"/>
    </source>
</evidence>
<gene>
    <name evidence="3" type="ORF">IQ13_1076</name>
</gene>
<proteinExistence type="predicted"/>
<name>A0A562SNR8_9BACT</name>
<evidence type="ECO:0000313" key="3">
    <source>
        <dbReference type="EMBL" id="TWI82971.1"/>
    </source>
</evidence>
<dbReference type="Pfam" id="PF13391">
    <property type="entry name" value="HNH_2"/>
    <property type="match status" value="1"/>
</dbReference>
<comment type="caution">
    <text evidence="3">The sequence shown here is derived from an EMBL/GenBank/DDBJ whole genome shotgun (WGS) entry which is preliminary data.</text>
</comment>
<keyword evidence="4" id="KW-1185">Reference proteome</keyword>
<organism evidence="3 4">
    <name type="scientific">Lacibacter cauensis</name>
    <dbReference type="NCBI Taxonomy" id="510947"/>
    <lineage>
        <taxon>Bacteria</taxon>
        <taxon>Pseudomonadati</taxon>
        <taxon>Bacteroidota</taxon>
        <taxon>Chitinophagia</taxon>
        <taxon>Chitinophagales</taxon>
        <taxon>Chitinophagaceae</taxon>
        <taxon>Lacibacter</taxon>
    </lineage>
</organism>
<dbReference type="EMBL" id="VLLE01000003">
    <property type="protein sequence ID" value="TWI82971.1"/>
    <property type="molecule type" value="Genomic_DNA"/>
</dbReference>
<sequence>MTNKVGPDKAIKTCTPEYFTKLYILDNYNLPTIPFIQNQIYKRANIHDQYGGSRQSGISASAKTPFIFLFSGEAGHQHGYKDQWESEDVFSYTGEGQINDMTFVRGNLALRDHLKNGRKVFLFIYVAKGLVRFESELEVIDFDFFQGIDRENNERTAIKFFFKRVGKQLNVPKDLLNLNLVNEEGQPYEIRQPNETERKGLVTSRVGQGAYRKSILFRWEFKCAVTNYTKKEILIASHIVPWKNSTDEERLDVDNGILLSPTYDALFDKNLISFDNNGKIILSDSLKKTDINLIGINGKEKINKLTSGNIQYLERHRSMLVDI</sequence>
<evidence type="ECO:0000259" key="2">
    <source>
        <dbReference type="Pfam" id="PF26348"/>
    </source>
</evidence>
<accession>A0A562SNR8</accession>
<feature type="domain" description="HNH nuclease" evidence="1">
    <location>
        <begin position="223"/>
        <end position="275"/>
    </location>
</feature>
<dbReference type="AlphaFoldDB" id="A0A562SNR8"/>
<dbReference type="InterPro" id="IPR058712">
    <property type="entry name" value="SRA_ScoMcrA"/>
</dbReference>
<evidence type="ECO:0000313" key="4">
    <source>
        <dbReference type="Proteomes" id="UP000316167"/>
    </source>
</evidence>
<dbReference type="InterPro" id="IPR003615">
    <property type="entry name" value="HNH_nuc"/>
</dbReference>
<dbReference type="RefSeq" id="WP_144885057.1">
    <property type="nucleotide sequence ID" value="NZ_VLLE01000003.1"/>
</dbReference>
<dbReference type="OrthoDB" id="67788at2"/>
<keyword evidence="3" id="KW-0378">Hydrolase</keyword>
<feature type="domain" description="ScoMcrA-like SRA" evidence="2">
    <location>
        <begin position="40"/>
        <end position="169"/>
    </location>
</feature>
<keyword evidence="3" id="KW-0540">Nuclease</keyword>
<dbReference type="Pfam" id="PF26348">
    <property type="entry name" value="SRA_ScoMcrA"/>
    <property type="match status" value="1"/>
</dbReference>
<protein>
    <submittedName>
        <fullName evidence="3">HNH endonuclease</fullName>
    </submittedName>
</protein>
<dbReference type="Proteomes" id="UP000316167">
    <property type="component" value="Unassembled WGS sequence"/>
</dbReference>